<organism evidence="3 4">
    <name type="scientific">Acropora cervicornis</name>
    <name type="common">Staghorn coral</name>
    <dbReference type="NCBI Taxonomy" id="6130"/>
    <lineage>
        <taxon>Eukaryota</taxon>
        <taxon>Metazoa</taxon>
        <taxon>Cnidaria</taxon>
        <taxon>Anthozoa</taxon>
        <taxon>Hexacorallia</taxon>
        <taxon>Scleractinia</taxon>
        <taxon>Astrocoeniina</taxon>
        <taxon>Acroporidae</taxon>
        <taxon>Acropora</taxon>
    </lineage>
</organism>
<dbReference type="InterPro" id="IPR035372">
    <property type="entry name" value="MCD_N"/>
</dbReference>
<dbReference type="InterPro" id="IPR038351">
    <property type="entry name" value="MCD_N_sf"/>
</dbReference>
<dbReference type="InterPro" id="IPR042303">
    <property type="entry name" value="Malonyl_CoA_deC_C_sf"/>
</dbReference>
<dbReference type="Pfam" id="PF17408">
    <property type="entry name" value="MCD_N"/>
    <property type="match status" value="1"/>
</dbReference>
<reference evidence="3" key="2">
    <citation type="journal article" date="2023" name="Science">
        <title>Genomic signatures of disease resistance in endangered staghorn corals.</title>
        <authorList>
            <person name="Vollmer S.V."/>
            <person name="Selwyn J.D."/>
            <person name="Despard B.A."/>
            <person name="Roesel C.L."/>
        </authorList>
    </citation>
    <scope>NUCLEOTIDE SEQUENCE</scope>
    <source>
        <strain evidence="3">K2</strain>
    </source>
</reference>
<dbReference type="PANTHER" id="PTHR28641:SF1">
    <property type="entry name" value="MALONYL-COA DECARBOXYLASE, MITOCHONDRIAL"/>
    <property type="match status" value="1"/>
</dbReference>
<dbReference type="GO" id="GO:2001294">
    <property type="term" value="P:malonyl-CoA catabolic process"/>
    <property type="evidence" value="ECO:0007669"/>
    <property type="project" value="TreeGrafter"/>
</dbReference>
<dbReference type="GO" id="GO:0005782">
    <property type="term" value="C:peroxisomal matrix"/>
    <property type="evidence" value="ECO:0007669"/>
    <property type="project" value="TreeGrafter"/>
</dbReference>
<reference evidence="3" key="1">
    <citation type="journal article" date="2023" name="G3 (Bethesda)">
        <title>Whole genome assembly and annotation of the endangered Caribbean coral Acropora cervicornis.</title>
        <authorList>
            <person name="Selwyn J.D."/>
            <person name="Vollmer S.V."/>
        </authorList>
    </citation>
    <scope>NUCLEOTIDE SEQUENCE</scope>
    <source>
        <strain evidence="3">K2</strain>
    </source>
</reference>
<dbReference type="Gene3D" id="3.40.630.150">
    <property type="entry name" value="Malonyl-CoA decarboxylase, catalytic domain"/>
    <property type="match status" value="1"/>
</dbReference>
<feature type="domain" description="Malonyl-CoA decarboxylase N-terminal" evidence="2">
    <location>
        <begin position="74"/>
        <end position="168"/>
    </location>
</feature>
<dbReference type="GO" id="GO:0006085">
    <property type="term" value="P:acetyl-CoA biosynthetic process"/>
    <property type="evidence" value="ECO:0007669"/>
    <property type="project" value="TreeGrafter"/>
</dbReference>
<dbReference type="FunFam" id="3.40.630.150:FF:000001">
    <property type="entry name" value="Malonyl-CoA decarboxylase, mitochondrial"/>
    <property type="match status" value="1"/>
</dbReference>
<sequence length="472" mass="53843">MAERSPSSNEVLLSGNRITQIREMLSKAARMRRTDSTGDLMPNAVAKEVRSFYSSLKTKEEKLSFFLVLERDLGVDHEEVIRATGSLVNAQKNGVAAILRAEEGLRQTLEPAHIQLLSQISKLPGGVKNIVDMRCDLLEGLSDVKDPVPRQELQALSSSVKNLLVQWFAVGLLDLRRITWDSPASILEKIIRYEAVHSIQGWGDLKRRLAPDRRCYIYTHRSMPGEPVVALHTALEYEIADNIQVILSEPEVDRDEYVYELEKRTTAVFYSITSTQKGLSGVDLGNFLIKHVVQELQHEFPNIEQYATLSPIPGLRQWLKLQINNALEQEEKGVPQMVLLEDEVKQIIEINQRTVKGPLASFKEILETTDWYQNSLMADSLKKPLLRLCARYLYEEKRRGFVMDPVGNFHIRNGACMWRLNWLADLSARGMDNSFGIMVNYKYVLEEVDKNNQQYLLNGTVTASPQFLELLR</sequence>
<evidence type="ECO:0000259" key="1">
    <source>
        <dbReference type="Pfam" id="PF05292"/>
    </source>
</evidence>
<evidence type="ECO:0000313" key="3">
    <source>
        <dbReference type="EMBL" id="KAK2570748.1"/>
    </source>
</evidence>
<dbReference type="AlphaFoldDB" id="A0AAD9R080"/>
<protein>
    <submittedName>
        <fullName evidence="3">Malonyl-CoA decarboxylase</fullName>
    </submittedName>
</protein>
<dbReference type="Gene3D" id="1.20.140.90">
    <property type="entry name" value="Malonyl-CoA decarboxylase, oligemerization domain"/>
    <property type="match status" value="1"/>
</dbReference>
<dbReference type="PANTHER" id="PTHR28641">
    <property type="match status" value="1"/>
</dbReference>
<name>A0AAD9R080_ACRCE</name>
<dbReference type="InterPro" id="IPR007956">
    <property type="entry name" value="Malonyl_CoA_deC_C"/>
</dbReference>
<dbReference type="Pfam" id="PF05292">
    <property type="entry name" value="MCD"/>
    <property type="match status" value="1"/>
</dbReference>
<gene>
    <name evidence="3" type="ORF">P5673_004441</name>
</gene>
<dbReference type="EMBL" id="JARQWQ010000007">
    <property type="protein sequence ID" value="KAK2570748.1"/>
    <property type="molecule type" value="Genomic_DNA"/>
</dbReference>
<feature type="domain" description="Malonyl-CoA decarboxylase C-terminal" evidence="1">
    <location>
        <begin position="171"/>
        <end position="443"/>
    </location>
</feature>
<dbReference type="GO" id="GO:0005759">
    <property type="term" value="C:mitochondrial matrix"/>
    <property type="evidence" value="ECO:0007669"/>
    <property type="project" value="TreeGrafter"/>
</dbReference>
<dbReference type="Proteomes" id="UP001249851">
    <property type="component" value="Unassembled WGS sequence"/>
</dbReference>
<accession>A0AAD9R080</accession>
<dbReference type="InterPro" id="IPR038917">
    <property type="entry name" value="Malonyl_CoA_deC"/>
</dbReference>
<evidence type="ECO:0000259" key="2">
    <source>
        <dbReference type="Pfam" id="PF17408"/>
    </source>
</evidence>
<proteinExistence type="predicted"/>
<dbReference type="GO" id="GO:0006633">
    <property type="term" value="P:fatty acid biosynthetic process"/>
    <property type="evidence" value="ECO:0007669"/>
    <property type="project" value="InterPro"/>
</dbReference>
<evidence type="ECO:0000313" key="4">
    <source>
        <dbReference type="Proteomes" id="UP001249851"/>
    </source>
</evidence>
<dbReference type="GO" id="GO:0050080">
    <property type="term" value="F:malonyl-CoA decarboxylase activity"/>
    <property type="evidence" value="ECO:0007669"/>
    <property type="project" value="InterPro"/>
</dbReference>
<comment type="caution">
    <text evidence="3">The sequence shown here is derived from an EMBL/GenBank/DDBJ whole genome shotgun (WGS) entry which is preliminary data.</text>
</comment>
<keyword evidence="4" id="KW-1185">Reference proteome</keyword>